<comment type="caution">
    <text evidence="1">The sequence shown here is derived from an EMBL/GenBank/DDBJ whole genome shotgun (WGS) entry which is preliminary data.</text>
</comment>
<dbReference type="Proteomes" id="UP001141806">
    <property type="component" value="Unassembled WGS sequence"/>
</dbReference>
<sequence length="125" mass="13299">MPIAGAVRQPTPRLGAVGMGSVYGRGGLNGNQGFCDQDQNEEFVAVEFSRTALEPEVSTGNCKDGLQFTDAMIQQLEQRLSVGIVGVITLDVFLGVHDQEATSRVADVTLGRRNFRVSGTAACKP</sequence>
<evidence type="ECO:0000313" key="2">
    <source>
        <dbReference type="Proteomes" id="UP001141806"/>
    </source>
</evidence>
<dbReference type="AlphaFoldDB" id="A0A9Q0JW03"/>
<keyword evidence="2" id="KW-1185">Reference proteome</keyword>
<name>A0A9Q0JW03_9MAGN</name>
<evidence type="ECO:0000313" key="1">
    <source>
        <dbReference type="EMBL" id="KAJ4952535.1"/>
    </source>
</evidence>
<gene>
    <name evidence="1" type="ORF">NE237_029367</name>
</gene>
<reference evidence="1" key="1">
    <citation type="journal article" date="2023" name="Plant J.">
        <title>The genome of the king protea, Protea cynaroides.</title>
        <authorList>
            <person name="Chang J."/>
            <person name="Duong T.A."/>
            <person name="Schoeman C."/>
            <person name="Ma X."/>
            <person name="Roodt D."/>
            <person name="Barker N."/>
            <person name="Li Z."/>
            <person name="Van de Peer Y."/>
            <person name="Mizrachi E."/>
        </authorList>
    </citation>
    <scope>NUCLEOTIDE SEQUENCE</scope>
    <source>
        <tissue evidence="1">Young leaves</tissue>
    </source>
</reference>
<dbReference type="EMBL" id="JAMYWD010000012">
    <property type="protein sequence ID" value="KAJ4952535.1"/>
    <property type="molecule type" value="Genomic_DNA"/>
</dbReference>
<organism evidence="1 2">
    <name type="scientific">Protea cynaroides</name>
    <dbReference type="NCBI Taxonomy" id="273540"/>
    <lineage>
        <taxon>Eukaryota</taxon>
        <taxon>Viridiplantae</taxon>
        <taxon>Streptophyta</taxon>
        <taxon>Embryophyta</taxon>
        <taxon>Tracheophyta</taxon>
        <taxon>Spermatophyta</taxon>
        <taxon>Magnoliopsida</taxon>
        <taxon>Proteales</taxon>
        <taxon>Proteaceae</taxon>
        <taxon>Protea</taxon>
    </lineage>
</organism>
<protein>
    <submittedName>
        <fullName evidence="1">Uncharacterized protein</fullName>
    </submittedName>
</protein>
<accession>A0A9Q0JW03</accession>
<proteinExistence type="predicted"/>